<comment type="caution">
    <text evidence="1">The sequence shown here is derived from an EMBL/GenBank/DDBJ whole genome shotgun (WGS) entry which is preliminary data.</text>
</comment>
<dbReference type="EMBL" id="BAABBW010000004">
    <property type="protein sequence ID" value="GAA4176648.1"/>
    <property type="molecule type" value="Genomic_DNA"/>
</dbReference>
<sequence length="115" mass="13644">MPFFERRFDDRHMADDAATPDYTTRLMWPKRRLDLPEWEVMVGGRIVGWVRQVRIGRSSVVFFEATGMLDGERVRLEVTADRDERFRVVAEFSVAPQRYRRHLTNRQLRSISGQS</sequence>
<reference evidence="2" key="1">
    <citation type="journal article" date="2019" name="Int. J. Syst. Evol. Microbiol.">
        <title>The Global Catalogue of Microorganisms (GCM) 10K type strain sequencing project: providing services to taxonomists for standard genome sequencing and annotation.</title>
        <authorList>
            <consortium name="The Broad Institute Genomics Platform"/>
            <consortium name="The Broad Institute Genome Sequencing Center for Infectious Disease"/>
            <person name="Wu L."/>
            <person name="Ma J."/>
        </authorList>
    </citation>
    <scope>NUCLEOTIDE SEQUENCE [LARGE SCALE GENOMIC DNA]</scope>
    <source>
        <strain evidence="2">JCM 17591</strain>
    </source>
</reference>
<accession>A0ABP8A312</accession>
<name>A0ABP8A312_9MICO</name>
<organism evidence="1 2">
    <name type="scientific">Gryllotalpicola koreensis</name>
    <dbReference type="NCBI Taxonomy" id="993086"/>
    <lineage>
        <taxon>Bacteria</taxon>
        <taxon>Bacillati</taxon>
        <taxon>Actinomycetota</taxon>
        <taxon>Actinomycetes</taxon>
        <taxon>Micrococcales</taxon>
        <taxon>Microbacteriaceae</taxon>
        <taxon>Gryllotalpicola</taxon>
    </lineage>
</organism>
<proteinExistence type="predicted"/>
<dbReference type="Proteomes" id="UP001501079">
    <property type="component" value="Unassembled WGS sequence"/>
</dbReference>
<evidence type="ECO:0000313" key="1">
    <source>
        <dbReference type="EMBL" id="GAA4176648.1"/>
    </source>
</evidence>
<gene>
    <name evidence="1" type="ORF">GCM10022287_24240</name>
</gene>
<protein>
    <submittedName>
        <fullName evidence="1">Uncharacterized protein</fullName>
    </submittedName>
</protein>
<keyword evidence="2" id="KW-1185">Reference proteome</keyword>
<evidence type="ECO:0000313" key="2">
    <source>
        <dbReference type="Proteomes" id="UP001501079"/>
    </source>
</evidence>